<gene>
    <name evidence="1" type="ORF">L0U89_19235</name>
</gene>
<dbReference type="PROSITE" id="PS51257">
    <property type="entry name" value="PROKAR_LIPOPROTEIN"/>
    <property type="match status" value="1"/>
</dbReference>
<dbReference type="InterPro" id="IPR036568">
    <property type="entry name" value="GGCT-like_sf"/>
</dbReference>
<proteinExistence type="predicted"/>
<protein>
    <submittedName>
        <fullName evidence="1">Gamma-glutamylcyclotransferase</fullName>
    </submittedName>
</protein>
<dbReference type="InterPro" id="IPR013024">
    <property type="entry name" value="GGCT-like"/>
</dbReference>
<dbReference type="Proteomes" id="UP001201449">
    <property type="component" value="Unassembled WGS sequence"/>
</dbReference>
<keyword evidence="2" id="KW-1185">Reference proteome</keyword>
<sequence>MKLLFTLMIPAVILLLGSCREKLETFKIPDGHVAMFGYGSLMSKNLIETGLLDKAYHGPFLPAHLKGYRRSWTFAWPTDLPLYNVDSTFSKDYILVEGDTVYPKYLHYLNIREDANTVINGVLYVVPEADLPLYDAWELGYERFEVTHLIQGYTIEGGPVFAYKALPDFTWEPNDDYQQHVVDSGYWKIIEDAFVYWGEEFAAEFRQNTKPFAPSILRETKKIPWTDPPMEKVKELKAMFKY</sequence>
<dbReference type="EMBL" id="JAKEVZ010000023">
    <property type="protein sequence ID" value="MCF1753203.1"/>
    <property type="molecule type" value="Genomic_DNA"/>
</dbReference>
<accession>A0ABS9C296</accession>
<evidence type="ECO:0000313" key="2">
    <source>
        <dbReference type="Proteomes" id="UP001201449"/>
    </source>
</evidence>
<dbReference type="CDD" id="cd06661">
    <property type="entry name" value="GGCT_like"/>
    <property type="match status" value="1"/>
</dbReference>
<evidence type="ECO:0000313" key="1">
    <source>
        <dbReference type="EMBL" id="MCF1753203.1"/>
    </source>
</evidence>
<dbReference type="Gene3D" id="3.10.490.10">
    <property type="entry name" value="Gamma-glutamyl cyclotransferase-like"/>
    <property type="match status" value="1"/>
</dbReference>
<dbReference type="RefSeq" id="WP_234863015.1">
    <property type="nucleotide sequence ID" value="NZ_JAKEVZ010000023.1"/>
</dbReference>
<name>A0ABS9C296_9BACT</name>
<comment type="caution">
    <text evidence="1">The sequence shown here is derived from an EMBL/GenBank/DDBJ whole genome shotgun (WGS) entry which is preliminary data.</text>
</comment>
<dbReference type="SUPFAM" id="SSF110857">
    <property type="entry name" value="Gamma-glutamyl cyclotransferase-like"/>
    <property type="match status" value="1"/>
</dbReference>
<organism evidence="1 2">
    <name type="scientific">Mariniradius sediminis</name>
    <dbReference type="NCBI Taxonomy" id="2909237"/>
    <lineage>
        <taxon>Bacteria</taxon>
        <taxon>Pseudomonadati</taxon>
        <taxon>Bacteroidota</taxon>
        <taxon>Cytophagia</taxon>
        <taxon>Cytophagales</taxon>
        <taxon>Cyclobacteriaceae</taxon>
        <taxon>Mariniradius</taxon>
    </lineage>
</organism>
<reference evidence="1 2" key="1">
    <citation type="submission" date="2022-01" db="EMBL/GenBank/DDBJ databases">
        <title>Mariniradius saccharolyticus sp. nov., isolated from sediment of a river.</title>
        <authorList>
            <person name="Liu H."/>
        </authorList>
    </citation>
    <scope>NUCLEOTIDE SEQUENCE [LARGE SCALE GENOMIC DNA]</scope>
    <source>
        <strain evidence="1 2">RY-2</strain>
    </source>
</reference>